<dbReference type="Proteomes" id="UP001153620">
    <property type="component" value="Chromosome 2"/>
</dbReference>
<evidence type="ECO:0000313" key="6">
    <source>
        <dbReference type="Proteomes" id="UP001153620"/>
    </source>
</evidence>
<proteinExistence type="inferred from homology"/>
<dbReference type="CDD" id="cd08767">
    <property type="entry name" value="Cdt1_c"/>
    <property type="match status" value="1"/>
</dbReference>
<dbReference type="GO" id="GO:0071163">
    <property type="term" value="P:DNA replication preinitiation complex assembly"/>
    <property type="evidence" value="ECO:0007669"/>
    <property type="project" value="InterPro"/>
</dbReference>
<organism evidence="5 6">
    <name type="scientific">Chironomus riparius</name>
    <dbReference type="NCBI Taxonomy" id="315576"/>
    <lineage>
        <taxon>Eukaryota</taxon>
        <taxon>Metazoa</taxon>
        <taxon>Ecdysozoa</taxon>
        <taxon>Arthropoda</taxon>
        <taxon>Hexapoda</taxon>
        <taxon>Insecta</taxon>
        <taxon>Pterygota</taxon>
        <taxon>Neoptera</taxon>
        <taxon>Endopterygota</taxon>
        <taxon>Diptera</taxon>
        <taxon>Nematocera</taxon>
        <taxon>Chironomoidea</taxon>
        <taxon>Chironomidae</taxon>
        <taxon>Chironominae</taxon>
        <taxon>Chironomus</taxon>
    </lineage>
</organism>
<name>A0A9N9RV69_9DIPT</name>
<dbReference type="Pfam" id="PF08839">
    <property type="entry name" value="CDT1"/>
    <property type="match status" value="1"/>
</dbReference>
<dbReference type="InterPro" id="IPR045173">
    <property type="entry name" value="Cdt1"/>
</dbReference>
<dbReference type="SUPFAM" id="SSF46785">
    <property type="entry name" value="Winged helix' DNA-binding domain"/>
    <property type="match status" value="1"/>
</dbReference>
<accession>A0A9N9RV69</accession>
<dbReference type="InterPro" id="IPR014939">
    <property type="entry name" value="CDT1_Gemini-bd-like"/>
</dbReference>
<dbReference type="EMBL" id="OU895878">
    <property type="protein sequence ID" value="CAG9805548.1"/>
    <property type="molecule type" value="Genomic_DNA"/>
</dbReference>
<dbReference type="CDD" id="cd08674">
    <property type="entry name" value="Cdt1_m"/>
    <property type="match status" value="1"/>
</dbReference>
<feature type="domain" description="CDT1 Geminin-binding" evidence="4">
    <location>
        <begin position="308"/>
        <end position="472"/>
    </location>
</feature>
<feature type="region of interest" description="Disordered" evidence="3">
    <location>
        <begin position="113"/>
        <end position="155"/>
    </location>
</feature>
<evidence type="ECO:0000256" key="2">
    <source>
        <dbReference type="ARBA" id="ARBA00023306"/>
    </source>
</evidence>
<feature type="region of interest" description="Disordered" evidence="3">
    <location>
        <begin position="509"/>
        <end position="551"/>
    </location>
</feature>
<dbReference type="Gene3D" id="1.10.10.1420">
    <property type="entry name" value="DNA replication factor Cdt1, C-terminal WH domain"/>
    <property type="match status" value="1"/>
</dbReference>
<feature type="compositionally biased region" description="Polar residues" evidence="3">
    <location>
        <begin position="132"/>
        <end position="151"/>
    </location>
</feature>
<dbReference type="GO" id="GO:0000076">
    <property type="term" value="P:DNA replication checkpoint signaling"/>
    <property type="evidence" value="ECO:0007669"/>
    <property type="project" value="TreeGrafter"/>
</dbReference>
<reference evidence="5" key="1">
    <citation type="submission" date="2022-01" db="EMBL/GenBank/DDBJ databases">
        <authorList>
            <person name="King R."/>
        </authorList>
    </citation>
    <scope>NUCLEOTIDE SEQUENCE</scope>
</reference>
<protein>
    <recommendedName>
        <fullName evidence="4">CDT1 Geminin-binding domain-containing protein</fullName>
    </recommendedName>
</protein>
<dbReference type="GO" id="GO:0000278">
    <property type="term" value="P:mitotic cell cycle"/>
    <property type="evidence" value="ECO:0007669"/>
    <property type="project" value="TreeGrafter"/>
</dbReference>
<evidence type="ECO:0000256" key="3">
    <source>
        <dbReference type="SAM" id="MobiDB-lite"/>
    </source>
</evidence>
<dbReference type="PANTHER" id="PTHR28637">
    <property type="entry name" value="DNA REPLICATION FACTOR CDT1"/>
    <property type="match status" value="1"/>
</dbReference>
<dbReference type="OrthoDB" id="341730at2759"/>
<dbReference type="GO" id="GO:0003677">
    <property type="term" value="F:DNA binding"/>
    <property type="evidence" value="ECO:0007669"/>
    <property type="project" value="InterPro"/>
</dbReference>
<dbReference type="GO" id="GO:0005634">
    <property type="term" value="C:nucleus"/>
    <property type="evidence" value="ECO:0007669"/>
    <property type="project" value="TreeGrafter"/>
</dbReference>
<keyword evidence="6" id="KW-1185">Reference proteome</keyword>
<dbReference type="GO" id="GO:0030174">
    <property type="term" value="P:regulation of DNA-templated DNA replication initiation"/>
    <property type="evidence" value="ECO:0007669"/>
    <property type="project" value="InterPro"/>
</dbReference>
<dbReference type="AlphaFoldDB" id="A0A9N9RV69"/>
<reference evidence="5" key="2">
    <citation type="submission" date="2022-10" db="EMBL/GenBank/DDBJ databases">
        <authorList>
            <consortium name="ENA_rothamsted_submissions"/>
            <consortium name="culmorum"/>
            <person name="King R."/>
        </authorList>
    </citation>
    <scope>NUCLEOTIDE SEQUENCE</scope>
</reference>
<evidence type="ECO:0000256" key="1">
    <source>
        <dbReference type="ARBA" id="ARBA00008356"/>
    </source>
</evidence>
<dbReference type="InterPro" id="IPR036390">
    <property type="entry name" value="WH_DNA-bd_sf"/>
</dbReference>
<dbReference type="InterPro" id="IPR038090">
    <property type="entry name" value="Cdt1_C_WH_dom_sf"/>
</dbReference>
<dbReference type="InterPro" id="IPR032054">
    <property type="entry name" value="Cdt1_C"/>
</dbReference>
<evidence type="ECO:0000313" key="5">
    <source>
        <dbReference type="EMBL" id="CAG9805548.1"/>
    </source>
</evidence>
<comment type="similarity">
    <text evidence="1">Belongs to the Cdt1 family.</text>
</comment>
<feature type="compositionally biased region" description="Polar residues" evidence="3">
    <location>
        <begin position="517"/>
        <end position="534"/>
    </location>
</feature>
<dbReference type="SMART" id="SM01075">
    <property type="entry name" value="CDT1"/>
    <property type="match status" value="1"/>
</dbReference>
<dbReference type="PANTHER" id="PTHR28637:SF1">
    <property type="entry name" value="DNA REPLICATION FACTOR CDT1"/>
    <property type="match status" value="1"/>
</dbReference>
<gene>
    <name evidence="5" type="ORF">CHIRRI_LOCUS8419</name>
</gene>
<keyword evidence="2" id="KW-0131">Cell cycle</keyword>
<dbReference type="Pfam" id="PF16679">
    <property type="entry name" value="CDT1_C"/>
    <property type="match status" value="1"/>
</dbReference>
<evidence type="ECO:0000259" key="4">
    <source>
        <dbReference type="SMART" id="SM01075"/>
    </source>
</evidence>
<dbReference type="GO" id="GO:0070182">
    <property type="term" value="F:DNA polymerase binding"/>
    <property type="evidence" value="ECO:0007669"/>
    <property type="project" value="TreeGrafter"/>
</dbReference>
<sequence>MSQSSISSYFITRKRNLEDDIVASKKKVICLERNPASCELNDAEENSNKIVYPSSSKLLNGDIKDDKITKITGLSSVRQGITPQRKRSSRRVQMQNVDGIEAPKVVNFFLGGSMSPQKKSKKQLAPIETPKETINTTKSDNEQNHGMQTPTKKPILTTEVNRVEKTMMISTNTLNTDEIKKKLRASAKLTELKTSLNKLRNGFDKLDQMELKRKEMTKSSKDKIQSREGEAKSLKPFKNIELEILSPKKGFTSPIKLKDSPMKNMLIGSPKLLTPKKLLFSPTKSPIKAPAYERFQNLTEVGAPSLQLPFKYRYLLEVFKAVDTVCAMFFNRKEKITFKKMKPAVQRILRKNFFETHLAQIQKLMPNAFKYAQEKTRNYGSTSKQDYYQLVIIPNIKSDNEEVSELILSPQILIQRYRKMTDLLTDLVFAEHAKFLQTLDIPMTVTRRALKRWHPDFPLESVPDIEQGELPLPPNVERFSSAKDILSTARNLFNCSTPMERALERLDAKKKEEKSKQLQNEQQVDAKQLATTPTRPLIDEKKKQQLPDTTSALLKGVPQSLLDKIRAKQAAKALDTMTRRPSQERDSAKYSRLPELARHVRNVFVTEKKGVLPQENVLVKMQNSYKACASMKELEELLKLLAKEMPRWISFHEIRNMMFIKLNRESDLTEVIQKLQELAAQKAQIQ</sequence>